<dbReference type="EMBL" id="QGGU01000011">
    <property type="protein sequence ID" value="PWK47307.1"/>
    <property type="molecule type" value="Genomic_DNA"/>
</dbReference>
<name>A0A316FYV1_9GAMM</name>
<evidence type="ECO:0000256" key="2">
    <source>
        <dbReference type="PIRNR" id="PIRNR006221"/>
    </source>
</evidence>
<dbReference type="RefSeq" id="WP_109764558.1">
    <property type="nucleotide sequence ID" value="NZ_QGGU01000011.1"/>
</dbReference>
<evidence type="ECO:0000313" key="4">
    <source>
        <dbReference type="Proteomes" id="UP000245790"/>
    </source>
</evidence>
<keyword evidence="4" id="KW-1185">Reference proteome</keyword>
<sequence length="280" mass="31101">MKSSIRNWLETQLSSKVLQIEPVSGGCINQAYCVRLASGQTVFVKINETCAMFDAEASGLTAINQTVSNFAPDVLHYCDEALVLEWLTPASSDESFWQSLADQLALMHQYKGHSFGFDCDNYCGATPQPNPEYSCGIEFFAEQRLLYQAKLALNAGLLSGKNLMAIERIAGQLHRWLPKQPPVLLHGDLWSGNVMATTAGAKLIDPACYFGMAEADMAMTLLFGGFSASFYDRYAEQSDIASDWQDRAELYNLYHLLNHLNLFGGQYQSAVQRVIGRYGF</sequence>
<evidence type="ECO:0000256" key="1">
    <source>
        <dbReference type="ARBA" id="ARBA00009460"/>
    </source>
</evidence>
<dbReference type="Proteomes" id="UP000245790">
    <property type="component" value="Unassembled WGS sequence"/>
</dbReference>
<dbReference type="PIRSF" id="PIRSF006221">
    <property type="entry name" value="Ketosamine-3-kinase"/>
    <property type="match status" value="1"/>
</dbReference>
<dbReference type="PANTHER" id="PTHR12149:SF8">
    <property type="entry name" value="PROTEIN-RIBULOSAMINE 3-KINASE"/>
    <property type="match status" value="1"/>
</dbReference>
<comment type="caution">
    <text evidence="3">The sequence shown here is derived from an EMBL/GenBank/DDBJ whole genome shotgun (WGS) entry which is preliminary data.</text>
</comment>
<dbReference type="Pfam" id="PF03881">
    <property type="entry name" value="Fructosamin_kin"/>
    <property type="match status" value="1"/>
</dbReference>
<keyword evidence="2 3" id="KW-0418">Kinase</keyword>
<accession>A0A316FYV1</accession>
<reference evidence="3 4" key="1">
    <citation type="submission" date="2018-05" db="EMBL/GenBank/DDBJ databases">
        <title>Genomic Encyclopedia of Type Strains, Phase IV (KMG-IV): sequencing the most valuable type-strain genomes for metagenomic binning, comparative biology and taxonomic classification.</title>
        <authorList>
            <person name="Goeker M."/>
        </authorList>
    </citation>
    <scope>NUCLEOTIDE SEQUENCE [LARGE SCALE GENOMIC DNA]</scope>
    <source>
        <strain evidence="3 4">DSM 25350</strain>
    </source>
</reference>
<dbReference type="SUPFAM" id="SSF56112">
    <property type="entry name" value="Protein kinase-like (PK-like)"/>
    <property type="match status" value="1"/>
</dbReference>
<dbReference type="OrthoDB" id="5291879at2"/>
<dbReference type="Gene3D" id="3.30.200.20">
    <property type="entry name" value="Phosphorylase Kinase, domain 1"/>
    <property type="match status" value="1"/>
</dbReference>
<protein>
    <submittedName>
        <fullName evidence="3">Fructosamine-3-kinase</fullName>
    </submittedName>
</protein>
<dbReference type="GO" id="GO:0016301">
    <property type="term" value="F:kinase activity"/>
    <property type="evidence" value="ECO:0007669"/>
    <property type="project" value="UniProtKB-UniRule"/>
</dbReference>
<dbReference type="Gene3D" id="3.90.1200.10">
    <property type="match status" value="1"/>
</dbReference>
<gene>
    <name evidence="3" type="ORF">C8D97_11152</name>
</gene>
<dbReference type="AlphaFoldDB" id="A0A316FYV1"/>
<comment type="similarity">
    <text evidence="1 2">Belongs to the fructosamine kinase family.</text>
</comment>
<organism evidence="3 4">
    <name type="scientific">Pleionea mediterranea</name>
    <dbReference type="NCBI Taxonomy" id="523701"/>
    <lineage>
        <taxon>Bacteria</taxon>
        <taxon>Pseudomonadati</taxon>
        <taxon>Pseudomonadota</taxon>
        <taxon>Gammaproteobacteria</taxon>
        <taxon>Oceanospirillales</taxon>
        <taxon>Pleioneaceae</taxon>
        <taxon>Pleionea</taxon>
    </lineage>
</organism>
<proteinExistence type="inferred from homology"/>
<dbReference type="InterPro" id="IPR011009">
    <property type="entry name" value="Kinase-like_dom_sf"/>
</dbReference>
<evidence type="ECO:0000313" key="3">
    <source>
        <dbReference type="EMBL" id="PWK47307.1"/>
    </source>
</evidence>
<dbReference type="InterPro" id="IPR016477">
    <property type="entry name" value="Fructo-/Ketosamine-3-kinase"/>
</dbReference>
<keyword evidence="2" id="KW-0808">Transferase</keyword>
<dbReference type="PANTHER" id="PTHR12149">
    <property type="entry name" value="FRUCTOSAMINE 3 KINASE-RELATED PROTEIN"/>
    <property type="match status" value="1"/>
</dbReference>